<keyword evidence="4" id="KW-1185">Reference proteome</keyword>
<dbReference type="RefSeq" id="WP_253239965.1">
    <property type="nucleotide sequence ID" value="NZ_JAMYJR010000027.1"/>
</dbReference>
<keyword evidence="1" id="KW-0812">Transmembrane</keyword>
<accession>A0ABT1DSS1</accession>
<dbReference type="Proteomes" id="UP001523369">
    <property type="component" value="Unassembled WGS sequence"/>
</dbReference>
<dbReference type="Pfam" id="PF20703">
    <property type="entry name" value="nSTAND1"/>
    <property type="match status" value="1"/>
</dbReference>
<name>A0ABT1DSS1_9ACTN</name>
<dbReference type="SUPFAM" id="SSF50969">
    <property type="entry name" value="YVTN repeat-like/Quinoprotein amine dehydrogenase"/>
    <property type="match status" value="1"/>
</dbReference>
<evidence type="ECO:0000313" key="3">
    <source>
        <dbReference type="EMBL" id="MCO8273888.1"/>
    </source>
</evidence>
<evidence type="ECO:0000256" key="1">
    <source>
        <dbReference type="SAM" id="Phobius"/>
    </source>
</evidence>
<keyword evidence="1" id="KW-1133">Transmembrane helix</keyword>
<sequence>MPRRERPLESEDSPLLQFAGDLRRLRRNAGEPTYRELGKRTNYSAAALSEAVSGRRLPSLAVTTAFVRACAGDAEAWTERWRRLAGEQPGPAAPYVGLASYQVEDAGRFFGREALTRTLLTLVDERPFAGVFGASGAGKSSLLRAGLAARTGRTTLIVTPGADPITELAVAVAGLADQPADRVREDLSGDPQALRGWLAKAADDLLLVVDQFEECFTLCDAPARQWLVRALTSAAGPGSRVVVGVRADFYGHCARHPELVTALHRAQVLVGPMSAEEFRAAVTEPATRAGASLETALVARLVADVAGQPAALPLVSHTLAETWRRRRGMTLTLTGYEDAGGIRHALARTAEQTYDELGERDRAAAQRLFLRLVVPGDGTQDTKRRVPRAELDAPAALLERLAAARLISIDRDSVEPAHEALLHAWPRLAGWIDGNRDDLRTQHRISEATAVWEAHDRDPDTLWRGARLDQAVRLRRNLNPRERAFLDAATAAEHTRAVNEQRATRRLHRLVAVLAALTVLLAGTVVVAVTAQRSATRQRNEAVALRAVDAARGLLAARPHDAEVLALAAHRIAPSEQSRDMLVLAHAAANATTLGGGFVTTPGREVAITADPAVTGGQQLWRPDGASWLPAARLPTAGSFLRLMSADERRALYRAGSTFVLWDLSDLDRPRRIPVPGELPPADSMDGTGDLISAVGDDGTAVLWRVGDKAVRRFPAADVESTSLLPDGSGLLLCRRIGDGEYTLEQWTLEGARTATLARTPYRMYPFAGPGGLVAVASETGEATVLDAHDSWAVRTVARVEGLEHPTLAAFDPGAPAVALSDPDKVELWDTASATALLSLDAQGLHLVAPRAEGGRVAVLSPRGALWHLDSDTPRVVREICAGPVTVDWDRYFPDTTPRSLCP</sequence>
<dbReference type="EMBL" id="JAMYJR010000027">
    <property type="protein sequence ID" value="MCO8273888.1"/>
    <property type="molecule type" value="Genomic_DNA"/>
</dbReference>
<dbReference type="InterPro" id="IPR049052">
    <property type="entry name" value="nSTAND1"/>
</dbReference>
<evidence type="ECO:0000313" key="4">
    <source>
        <dbReference type="Proteomes" id="UP001523369"/>
    </source>
</evidence>
<proteinExistence type="predicted"/>
<reference evidence="3 4" key="1">
    <citation type="submission" date="2022-06" db="EMBL/GenBank/DDBJ databases">
        <title>New Species of the Genus Actinoplanes, ActinopZanes ferrugineus.</title>
        <authorList>
            <person name="Ding P."/>
        </authorList>
    </citation>
    <scope>NUCLEOTIDE SEQUENCE [LARGE SCALE GENOMIC DNA]</scope>
    <source>
        <strain evidence="3 4">TRM88003</strain>
    </source>
</reference>
<dbReference type="InterPro" id="IPR027417">
    <property type="entry name" value="P-loop_NTPase"/>
</dbReference>
<dbReference type="InterPro" id="IPR015943">
    <property type="entry name" value="WD40/YVTN_repeat-like_dom_sf"/>
</dbReference>
<dbReference type="Gene3D" id="2.130.10.10">
    <property type="entry name" value="YVTN repeat-like/Quinoprotein amine dehydrogenase"/>
    <property type="match status" value="1"/>
</dbReference>
<feature type="transmembrane region" description="Helical" evidence="1">
    <location>
        <begin position="510"/>
        <end position="531"/>
    </location>
</feature>
<protein>
    <recommendedName>
        <fullName evidence="2">Novel STAND NTPase 1 domain-containing protein</fullName>
    </recommendedName>
</protein>
<dbReference type="SUPFAM" id="SSF52540">
    <property type="entry name" value="P-loop containing nucleoside triphosphate hydrolases"/>
    <property type="match status" value="1"/>
</dbReference>
<dbReference type="InterPro" id="IPR001387">
    <property type="entry name" value="Cro/C1-type_HTH"/>
</dbReference>
<dbReference type="InterPro" id="IPR011044">
    <property type="entry name" value="Quino_amine_DH_bsu"/>
</dbReference>
<dbReference type="CDD" id="cd00093">
    <property type="entry name" value="HTH_XRE"/>
    <property type="match status" value="1"/>
</dbReference>
<organism evidence="3 4">
    <name type="scientific">Paractinoplanes aksuensis</name>
    <dbReference type="NCBI Taxonomy" id="2939490"/>
    <lineage>
        <taxon>Bacteria</taxon>
        <taxon>Bacillati</taxon>
        <taxon>Actinomycetota</taxon>
        <taxon>Actinomycetes</taxon>
        <taxon>Micromonosporales</taxon>
        <taxon>Micromonosporaceae</taxon>
        <taxon>Paractinoplanes</taxon>
    </lineage>
</organism>
<comment type="caution">
    <text evidence="3">The sequence shown here is derived from an EMBL/GenBank/DDBJ whole genome shotgun (WGS) entry which is preliminary data.</text>
</comment>
<keyword evidence="1" id="KW-0472">Membrane</keyword>
<gene>
    <name evidence="3" type="ORF">M1L60_25145</name>
</gene>
<evidence type="ECO:0000259" key="2">
    <source>
        <dbReference type="Pfam" id="PF20703"/>
    </source>
</evidence>
<feature type="domain" description="Novel STAND NTPase 1" evidence="2">
    <location>
        <begin position="94"/>
        <end position="460"/>
    </location>
</feature>